<evidence type="ECO:0000256" key="1">
    <source>
        <dbReference type="SAM" id="MobiDB-lite"/>
    </source>
</evidence>
<keyword evidence="3" id="KW-1185">Reference proteome</keyword>
<dbReference type="RefSeq" id="WP_305425100.1">
    <property type="nucleotide sequence ID" value="NZ_CP117430.1"/>
</dbReference>
<evidence type="ECO:0000313" key="3">
    <source>
        <dbReference type="Proteomes" id="UP001230768"/>
    </source>
</evidence>
<reference evidence="2 3" key="1">
    <citation type="submission" date="2023-02" db="EMBL/GenBank/DDBJ databases">
        <title>Evolution of Hrp T3SS in non-pathogenic Pseudomonas fluorescens.</title>
        <authorList>
            <person name="Liao K."/>
            <person name="Wei H."/>
            <person name="Gu Y."/>
        </authorList>
    </citation>
    <scope>NUCLEOTIDE SEQUENCE [LARGE SCALE GENOMIC DNA]</scope>
    <source>
        <strain evidence="2 3">FP607</strain>
    </source>
</reference>
<protein>
    <recommendedName>
        <fullName evidence="4">Transposase</fullName>
    </recommendedName>
</protein>
<proteinExistence type="predicted"/>
<organism evidence="2 3">
    <name type="scientific">Pseudomonas wuhanensis</name>
    <dbReference type="NCBI Taxonomy" id="2954098"/>
    <lineage>
        <taxon>Bacteria</taxon>
        <taxon>Pseudomonadati</taxon>
        <taxon>Pseudomonadota</taxon>
        <taxon>Gammaproteobacteria</taxon>
        <taxon>Pseudomonadales</taxon>
        <taxon>Pseudomonadaceae</taxon>
        <taxon>Pseudomonas</taxon>
    </lineage>
</organism>
<evidence type="ECO:0000313" key="2">
    <source>
        <dbReference type="EMBL" id="WLI19316.1"/>
    </source>
</evidence>
<gene>
    <name evidence="2" type="ORF">PSH88_04515</name>
</gene>
<feature type="compositionally biased region" description="Polar residues" evidence="1">
    <location>
        <begin position="424"/>
        <end position="433"/>
    </location>
</feature>
<sequence length="671" mass="75952">MNVGVQLISERGYNGLLAGETYYFLSNDQEQMRVNLVFFSLGKDPKSILLSMNALDFENGLLSGRIVCAEKQWSLPPWLRDYEGTNFYQLERQRKSKVISYTDRVVHRFMYISGALESFEGNLGDPGLDSRLNKYARELSPSQHAKRIRLWFYTYILFGRNIWSLMPKFSSIGHWDRQEVSKMKKLGRKPLHEGGQEYGVTKEMLDMITEGYALYSKQLNGMEKIYGRVVCNVFGCESIVVSRGEFKYIQKEGKPFPSLPQFRYHVTKSFSQKSRQILSFGEEAVRTKISGSVGKFSERLSSLLQRVELDAYYSKARPVGLIEGNVMDPLCVVRAVCSVSGYLVGIGFSFDKEDMSGYLMALFSMAIKKSEFFRLFGMSDLDDDDWQSTGLSTNIIVDRGPGAAKDLFDDCKWINSRDLPPSYSGQSKASIESSHPRVKSIEGRPKYRQSNLNVVQMAKNEIKDLVESNWTSDATARCTPEMINHGVSTTPAGIYGFLDSRARTDAYPMSFEEAVRNFLKPIKVSLRQDAVYFHHRRFNSVELQQTGIFDGVGKSDGVEVDAYLLEMCVRHLWVEINGRLYELDALLPIRDDTSQLYVSLADLCAEEHVLKVTHSKLRQSKPAVASYYDQKFEAATGKASGAVKLQEGVPSKGDGYKREVADLKRNLSGKS</sequence>
<evidence type="ECO:0008006" key="4">
    <source>
        <dbReference type="Google" id="ProtNLM"/>
    </source>
</evidence>
<name>A0ABY9GU81_9PSED</name>
<feature type="region of interest" description="Disordered" evidence="1">
    <location>
        <begin position="424"/>
        <end position="443"/>
    </location>
</feature>
<accession>A0ABY9GU81</accession>
<dbReference type="EMBL" id="CP117430">
    <property type="protein sequence ID" value="WLI19316.1"/>
    <property type="molecule type" value="Genomic_DNA"/>
</dbReference>
<dbReference type="Proteomes" id="UP001230768">
    <property type="component" value="Chromosome"/>
</dbReference>